<dbReference type="SUPFAM" id="SSF52540">
    <property type="entry name" value="P-loop containing nucleoside triphosphate hydrolases"/>
    <property type="match status" value="1"/>
</dbReference>
<protein>
    <recommendedName>
        <fullName evidence="3">Zeta toxin domain-containing protein</fullName>
    </recommendedName>
</protein>
<evidence type="ECO:0000259" key="3">
    <source>
        <dbReference type="Pfam" id="PF06414"/>
    </source>
</evidence>
<feature type="domain" description="Zeta toxin" evidence="3">
    <location>
        <begin position="16"/>
        <end position="155"/>
    </location>
</feature>
<dbReference type="OrthoDB" id="9791543at2"/>
<evidence type="ECO:0000313" key="4">
    <source>
        <dbReference type="EMBL" id="GGF87800.1"/>
    </source>
</evidence>
<dbReference type="AlphaFoldDB" id="A0A8J2Z1N4"/>
<dbReference type="GO" id="GO:0005524">
    <property type="term" value="F:ATP binding"/>
    <property type="evidence" value="ECO:0007669"/>
    <property type="project" value="UniProtKB-KW"/>
</dbReference>
<dbReference type="InterPro" id="IPR027417">
    <property type="entry name" value="P-loop_NTPase"/>
</dbReference>
<accession>A0A8J2Z1N4</accession>
<name>A0A8J2Z1N4_9GAMM</name>
<dbReference type="InterPro" id="IPR010488">
    <property type="entry name" value="Zeta_toxin_domain"/>
</dbReference>
<dbReference type="EMBL" id="BMJS01000001">
    <property type="protein sequence ID" value="GGF87800.1"/>
    <property type="molecule type" value="Genomic_DNA"/>
</dbReference>
<dbReference type="GO" id="GO:0016301">
    <property type="term" value="F:kinase activity"/>
    <property type="evidence" value="ECO:0007669"/>
    <property type="project" value="InterPro"/>
</dbReference>
<sequence>MNTTINHFVMQSIQVSADNAPIAIFLLGANGSGKSSLRAYLDLSNIQTNIDPDALNRIAMLKNKDNPLIFASKQAITLYKAALDNSLNTCMESTFSGKSILSRILRAKQQGYRTVCYFMGLESVELNIERVAHRVKKGGHDIATELIIKRYDESVANLINHHYLFDELHVIDNSLDYYRLQFSRYQDQAVQYEKILPWANGIYRQIN</sequence>
<reference evidence="4" key="2">
    <citation type="submission" date="2020-09" db="EMBL/GenBank/DDBJ databases">
        <authorList>
            <person name="Sun Q."/>
            <person name="Zhou Y."/>
        </authorList>
    </citation>
    <scope>NUCLEOTIDE SEQUENCE</scope>
    <source>
        <strain evidence="4">CGMCC 1.15758</strain>
    </source>
</reference>
<keyword evidence="5" id="KW-1185">Reference proteome</keyword>
<keyword evidence="1" id="KW-0547">Nucleotide-binding</keyword>
<dbReference type="PANTHER" id="PTHR39206:SF1">
    <property type="entry name" value="SLL8004 PROTEIN"/>
    <property type="match status" value="1"/>
</dbReference>
<dbReference type="Proteomes" id="UP000636949">
    <property type="component" value="Unassembled WGS sequence"/>
</dbReference>
<proteinExistence type="predicted"/>
<evidence type="ECO:0000256" key="2">
    <source>
        <dbReference type="ARBA" id="ARBA00022840"/>
    </source>
</evidence>
<organism evidence="4 5">
    <name type="scientific">Cysteiniphilum litorale</name>
    <dbReference type="NCBI Taxonomy" id="2056700"/>
    <lineage>
        <taxon>Bacteria</taxon>
        <taxon>Pseudomonadati</taxon>
        <taxon>Pseudomonadota</taxon>
        <taxon>Gammaproteobacteria</taxon>
        <taxon>Thiotrichales</taxon>
        <taxon>Fastidiosibacteraceae</taxon>
        <taxon>Cysteiniphilum</taxon>
    </lineage>
</organism>
<dbReference type="RefSeq" id="WP_117001267.1">
    <property type="nucleotide sequence ID" value="NZ_BMJS01000001.1"/>
</dbReference>
<gene>
    <name evidence="4" type="ORF">GCM10010995_01230</name>
</gene>
<comment type="caution">
    <text evidence="4">The sequence shown here is derived from an EMBL/GenBank/DDBJ whole genome shotgun (WGS) entry which is preliminary data.</text>
</comment>
<keyword evidence="2" id="KW-0067">ATP-binding</keyword>
<reference evidence="4" key="1">
    <citation type="journal article" date="2014" name="Int. J. Syst. Evol. Microbiol.">
        <title>Complete genome sequence of Corynebacterium casei LMG S-19264T (=DSM 44701T), isolated from a smear-ripened cheese.</title>
        <authorList>
            <consortium name="US DOE Joint Genome Institute (JGI-PGF)"/>
            <person name="Walter F."/>
            <person name="Albersmeier A."/>
            <person name="Kalinowski J."/>
            <person name="Ruckert C."/>
        </authorList>
    </citation>
    <scope>NUCLEOTIDE SEQUENCE</scope>
    <source>
        <strain evidence="4">CGMCC 1.15758</strain>
    </source>
</reference>
<evidence type="ECO:0000256" key="1">
    <source>
        <dbReference type="ARBA" id="ARBA00022741"/>
    </source>
</evidence>
<dbReference type="Gene3D" id="3.40.50.300">
    <property type="entry name" value="P-loop containing nucleotide triphosphate hydrolases"/>
    <property type="match status" value="1"/>
</dbReference>
<dbReference type="Pfam" id="PF06414">
    <property type="entry name" value="Zeta_toxin"/>
    <property type="match status" value="1"/>
</dbReference>
<evidence type="ECO:0000313" key="5">
    <source>
        <dbReference type="Proteomes" id="UP000636949"/>
    </source>
</evidence>
<dbReference type="PANTHER" id="PTHR39206">
    <property type="entry name" value="SLL8004 PROTEIN"/>
    <property type="match status" value="1"/>
</dbReference>